<comment type="caution">
    <text evidence="5">The sequence shown here is derived from an EMBL/GenBank/DDBJ whole genome shotgun (WGS) entry which is preliminary data.</text>
</comment>
<reference evidence="6" key="1">
    <citation type="submission" date="2016-07" db="EMBL/GenBank/DDBJ databases">
        <title>Nontailed viruses are major unrecognized killers of bacteria in the ocean.</title>
        <authorList>
            <person name="Kauffman K."/>
            <person name="Hussain F."/>
            <person name="Yang J."/>
            <person name="Arevalo P."/>
            <person name="Brown J."/>
            <person name="Cutler M."/>
            <person name="Kelly L."/>
            <person name="Polz M.F."/>
        </authorList>
    </citation>
    <scope>NUCLEOTIDE SEQUENCE [LARGE SCALE GENOMIC DNA]</scope>
    <source>
        <strain evidence="6">10N.261.45.A10</strain>
    </source>
</reference>
<comment type="similarity">
    <text evidence="1">Belongs to the leucine-binding protein family.</text>
</comment>
<dbReference type="AlphaFoldDB" id="A0A2N7LD50"/>
<dbReference type="InterPro" id="IPR028081">
    <property type="entry name" value="Leu-bd"/>
</dbReference>
<protein>
    <submittedName>
        <fullName evidence="5">Branched-chain amino acid ABC transporter substrate-binding protein</fullName>
    </submittedName>
</protein>
<organism evidence="5 6">
    <name type="scientific">Enterovibrio norvegicus</name>
    <dbReference type="NCBI Taxonomy" id="188144"/>
    <lineage>
        <taxon>Bacteria</taxon>
        <taxon>Pseudomonadati</taxon>
        <taxon>Pseudomonadota</taxon>
        <taxon>Gammaproteobacteria</taxon>
        <taxon>Vibrionales</taxon>
        <taxon>Vibrionaceae</taxon>
        <taxon>Enterovibrio</taxon>
    </lineage>
</organism>
<evidence type="ECO:0000313" key="6">
    <source>
        <dbReference type="Proteomes" id="UP000235387"/>
    </source>
</evidence>
<keyword evidence="3" id="KW-1133">Transmembrane helix</keyword>
<keyword evidence="2" id="KW-0732">Signal</keyword>
<feature type="transmembrane region" description="Helical" evidence="3">
    <location>
        <begin position="31"/>
        <end position="49"/>
    </location>
</feature>
<name>A0A2N7LD50_9GAMM</name>
<gene>
    <name evidence="5" type="ORF">BCT23_12890</name>
</gene>
<keyword evidence="3" id="KW-0472">Membrane</keyword>
<evidence type="ECO:0000256" key="1">
    <source>
        <dbReference type="ARBA" id="ARBA00010062"/>
    </source>
</evidence>
<dbReference type="InterPro" id="IPR028082">
    <property type="entry name" value="Peripla_BP_I"/>
</dbReference>
<sequence length="422" mass="47328">MEKEGATAYSEGVDNVGVCRMAEDKKCSNTLIIKSLFVFFSMFIVLGLSSSVNAEVEMNIGLLRQPSTVTTAVPEYLRAADNDGEAGALRAIGDANGTGKFLGQKYMLNSQTSDDINTLIATATSWYQHGTRFYLTDLNTAELTRLRQSLPDDAVLLNYGNADDALRESLCLQNTLHTGVSYAMRADAIGQWLRLRRLNTVFLVAGPNAADQASLAAVKATLKKFNHRVVDEKVWDFDTDLRRTASQELPLFTQAKNYDVVWVVDESNLFGQHLPFNTWLPRPVIGSHGMRSDGWHYAIEQWGAIQLQNRFKKDFERPMTAKDFAAWVAVRTLNEAVTALNTAEVKDVQRFVLSDRFQLAAYKGRKLTYRTWNGQLRQPVPLFYSQALVATAPFEGFLHPRNELDTLGVDQAQSQCRLYPTF</sequence>
<evidence type="ECO:0000313" key="5">
    <source>
        <dbReference type="EMBL" id="PMN93303.1"/>
    </source>
</evidence>
<dbReference type="SUPFAM" id="SSF53822">
    <property type="entry name" value="Periplasmic binding protein-like I"/>
    <property type="match status" value="1"/>
</dbReference>
<proteinExistence type="inferred from homology"/>
<dbReference type="Proteomes" id="UP000235387">
    <property type="component" value="Unassembled WGS sequence"/>
</dbReference>
<evidence type="ECO:0000259" key="4">
    <source>
        <dbReference type="Pfam" id="PF13458"/>
    </source>
</evidence>
<evidence type="ECO:0000256" key="3">
    <source>
        <dbReference type="SAM" id="Phobius"/>
    </source>
</evidence>
<dbReference type="Pfam" id="PF13458">
    <property type="entry name" value="Peripla_BP_6"/>
    <property type="match status" value="1"/>
</dbReference>
<feature type="domain" description="Leucine-binding protein" evidence="4">
    <location>
        <begin position="82"/>
        <end position="238"/>
    </location>
</feature>
<accession>A0A2N7LD50</accession>
<keyword evidence="3" id="KW-0812">Transmembrane</keyword>
<evidence type="ECO:0000256" key="2">
    <source>
        <dbReference type="ARBA" id="ARBA00022729"/>
    </source>
</evidence>
<dbReference type="EMBL" id="MDAL01000014">
    <property type="protein sequence ID" value="PMN93303.1"/>
    <property type="molecule type" value="Genomic_DNA"/>
</dbReference>